<dbReference type="GO" id="GO:0016301">
    <property type="term" value="F:kinase activity"/>
    <property type="evidence" value="ECO:0007669"/>
    <property type="project" value="UniProtKB-KW"/>
</dbReference>
<dbReference type="Gene3D" id="3.90.1200.10">
    <property type="match status" value="1"/>
</dbReference>
<dbReference type="SUPFAM" id="SSF56112">
    <property type="entry name" value="Protein kinase-like (PK-like)"/>
    <property type="match status" value="1"/>
</dbReference>
<gene>
    <name evidence="1" type="ORF">HGQ98_30050</name>
</gene>
<proteinExistence type="predicted"/>
<dbReference type="RefSeq" id="WP_169538058.1">
    <property type="nucleotide sequence ID" value="NZ_JABBZE010000733.1"/>
</dbReference>
<protein>
    <submittedName>
        <fullName evidence="1">Putative maltokinase</fullName>
    </submittedName>
</protein>
<keyword evidence="1" id="KW-0418">Kinase</keyword>
<accession>A0A848NSY2</accession>
<feature type="non-terminal residue" evidence="1">
    <location>
        <position position="1"/>
    </location>
</feature>
<name>A0A848NSY2_9BURK</name>
<dbReference type="AlphaFoldDB" id="A0A848NSY2"/>
<dbReference type="EMBL" id="JABBZE010000733">
    <property type="protein sequence ID" value="NMU93593.1"/>
    <property type="molecule type" value="Genomic_DNA"/>
</dbReference>
<evidence type="ECO:0000313" key="1">
    <source>
        <dbReference type="EMBL" id="NMU93593.1"/>
    </source>
</evidence>
<dbReference type="NCBIfam" id="TIGR02457">
    <property type="entry name" value="TreS_Cterm"/>
    <property type="match status" value="1"/>
</dbReference>
<dbReference type="Proteomes" id="UP000542405">
    <property type="component" value="Unassembled WGS sequence"/>
</dbReference>
<dbReference type="InterPro" id="IPR011009">
    <property type="entry name" value="Kinase-like_dom_sf"/>
</dbReference>
<evidence type="ECO:0000313" key="2">
    <source>
        <dbReference type="Proteomes" id="UP000542405"/>
    </source>
</evidence>
<comment type="caution">
    <text evidence="1">The sequence shown here is derived from an EMBL/GenBank/DDBJ whole genome shotgun (WGS) entry which is preliminary data.</text>
</comment>
<organism evidence="1 2">
    <name type="scientific">Achromobacter ruhlandii</name>
    <dbReference type="NCBI Taxonomy" id="72557"/>
    <lineage>
        <taxon>Bacteria</taxon>
        <taxon>Pseudomonadati</taxon>
        <taxon>Pseudomonadota</taxon>
        <taxon>Betaproteobacteria</taxon>
        <taxon>Burkholderiales</taxon>
        <taxon>Alcaligenaceae</taxon>
        <taxon>Achromobacter</taxon>
    </lineage>
</organism>
<sequence>EGPGVIRCQAGPGLAALDLGAEPALQWISGEQSNSSVVIGGQAILKLLRNAEPGLSAEVEMSRHLTRAGYANIPTLLGEVRRIDADDTPCTLAVLYAYIANEGDAWGWTLDFLKRALATALLGGDSPEEFEASLEGYATFAATIGRRVAQLHQVLSRPSDDPAFAPARASREDADALAASVTAQLDRAAKALRHRLDTLEEPSRACAQWLFEHHDRLTARIERMAESLAGSPLIRVHGDLHLGQVLVAQTDAYLIDFEGEPDHPLAQRRQLASPAKDVAGMLRSFDYAAAAVARQDPLGGAPADANAAPVENAATANSPAQLRDALLARFRARASEAFLQGYEETAALASPAWRTLLQLAQLEKAAYEIGYEAGHRPDWISIPLCALAGLAHEWLRNAAIDAEDSTS</sequence>
<dbReference type="InterPro" id="IPR012811">
    <property type="entry name" value="TreS_maltokin_C_dom"/>
</dbReference>
<keyword evidence="1" id="KW-0808">Transferase</keyword>
<reference evidence="1 2" key="1">
    <citation type="submission" date="2020-04" db="EMBL/GenBank/DDBJ databases">
        <title>Achromobacter ruhlandii genome sequencing and assembly.</title>
        <authorList>
            <person name="Martins R.C.R."/>
            <person name="Perdigao-Neto L.V."/>
            <person name="Levin A.S.S."/>
            <person name="Costa S.F."/>
        </authorList>
    </citation>
    <scope>NUCLEOTIDE SEQUENCE [LARGE SCALE GENOMIC DNA]</scope>
    <source>
        <strain evidence="1 2">9035ralo</strain>
    </source>
</reference>